<dbReference type="PANTHER" id="PTHR31616:SF0">
    <property type="entry name" value="GLUCAN 1,4-ALPHA-GLUCOSIDASE"/>
    <property type="match status" value="1"/>
</dbReference>
<dbReference type="GO" id="GO:0005975">
    <property type="term" value="P:carbohydrate metabolic process"/>
    <property type="evidence" value="ECO:0007669"/>
    <property type="project" value="InterPro"/>
</dbReference>
<dbReference type="InterPro" id="IPR012341">
    <property type="entry name" value="6hp_glycosidase-like_sf"/>
</dbReference>
<dbReference type="RefSeq" id="WP_142534663.1">
    <property type="nucleotide sequence ID" value="NZ_FXTB01000013.1"/>
</dbReference>
<dbReference type="Pfam" id="PF00723">
    <property type="entry name" value="Glyco_hydro_15"/>
    <property type="match status" value="1"/>
</dbReference>
<accession>A0A521F1T6</accession>
<dbReference type="PANTHER" id="PTHR31616">
    <property type="entry name" value="TREHALASE"/>
    <property type="match status" value="1"/>
</dbReference>
<protein>
    <submittedName>
        <fullName evidence="3">Glucoamylase (Glucan-1,4-alpha-glucosidase), GH15 family</fullName>
    </submittedName>
</protein>
<evidence type="ECO:0000313" key="3">
    <source>
        <dbReference type="EMBL" id="SMO90154.1"/>
    </source>
</evidence>
<dbReference type="Gene3D" id="1.50.10.10">
    <property type="match status" value="1"/>
</dbReference>
<proteinExistence type="predicted"/>
<dbReference type="InterPro" id="IPR045582">
    <property type="entry name" value="Trehalase-like_N"/>
</dbReference>
<keyword evidence="4" id="KW-1185">Reference proteome</keyword>
<dbReference type="InterPro" id="IPR008928">
    <property type="entry name" value="6-hairpin_glycosidase_sf"/>
</dbReference>
<organism evidence="3 4">
    <name type="scientific">Saccharicrinis carchari</name>
    <dbReference type="NCBI Taxonomy" id="1168039"/>
    <lineage>
        <taxon>Bacteria</taxon>
        <taxon>Pseudomonadati</taxon>
        <taxon>Bacteroidota</taxon>
        <taxon>Bacteroidia</taxon>
        <taxon>Marinilabiliales</taxon>
        <taxon>Marinilabiliaceae</taxon>
        <taxon>Saccharicrinis</taxon>
    </lineage>
</organism>
<evidence type="ECO:0000259" key="1">
    <source>
        <dbReference type="Pfam" id="PF00723"/>
    </source>
</evidence>
<gene>
    <name evidence="3" type="ORF">SAMN06265379_11341</name>
</gene>
<dbReference type="Proteomes" id="UP000319040">
    <property type="component" value="Unassembled WGS sequence"/>
</dbReference>
<dbReference type="GO" id="GO:0004553">
    <property type="term" value="F:hydrolase activity, hydrolyzing O-glycosyl compounds"/>
    <property type="evidence" value="ECO:0007669"/>
    <property type="project" value="UniProtKB-ARBA"/>
</dbReference>
<dbReference type="SUPFAM" id="SSF48208">
    <property type="entry name" value="Six-hairpin glycosidases"/>
    <property type="match status" value="1"/>
</dbReference>
<feature type="domain" description="Trehalase-like N-terminal" evidence="2">
    <location>
        <begin position="8"/>
        <end position="142"/>
    </location>
</feature>
<name>A0A521F1T6_SACCC</name>
<evidence type="ECO:0000259" key="2">
    <source>
        <dbReference type="Pfam" id="PF19291"/>
    </source>
</evidence>
<feature type="domain" description="GH15-like" evidence="1">
    <location>
        <begin position="222"/>
        <end position="581"/>
    </location>
</feature>
<dbReference type="AlphaFoldDB" id="A0A521F1T6"/>
<dbReference type="OrthoDB" id="3902805at2"/>
<dbReference type="InterPro" id="IPR011613">
    <property type="entry name" value="GH15-like"/>
</dbReference>
<evidence type="ECO:0000313" key="4">
    <source>
        <dbReference type="Proteomes" id="UP000319040"/>
    </source>
</evidence>
<dbReference type="Pfam" id="PF19291">
    <property type="entry name" value="TREH_N"/>
    <property type="match status" value="1"/>
</dbReference>
<sequence>MNNLDYGIIGNCKSAALISKTGSIDWCSLPDFDASTIFAALLDQEKGGSFKINVSENYKIEQRYLKNTSILCTKFSSEEGAFEVQDFMPRYKLEGTGYYNPPDVIRYFKHLSGKPKFVIDYDARLEYAEFETGVIVKDDCIKSFTKEGYYDSLYLYTDFSKNDIVNRATITLEKDAFVLLSYNQKLLTQTVDLQFVKLCKTKVYWLDWTGEITTFTKYQPEILRSALTLKMLSYDKTGAVLAAATTSLPETIGEERNWDYRFCWIRDASMVIKVMAKLGHLNTVKRFINFIVDIIPDKDEKIQIMYGINKEKVLTEKELTHLAGYENSKPVRIGNAAYIQKQNDIYGVLMDVILQHFRLFDTTLETGENLWTIARSIVKIVANNWHKRDKGIWEIRAEEKHFTFSKVLCWVAIDRAISIAKIINKEEYLKWWVPLANTIKEDIYKNGWNEKTKSFTQFYGSEYQDAANLLMEPYGFIDADDEKYKLTVKAIEKELCVDGLMYRYINEDDFGLPSSSFTICTFWMINSLYSIGEQEKAKQMFDQLLSYSNHLGLYSEDIDFKSKRLLGNFPQAYSHLALIDTAIKLSGGQITDDEILKRAIHREVL</sequence>
<reference evidence="3 4" key="1">
    <citation type="submission" date="2017-05" db="EMBL/GenBank/DDBJ databases">
        <authorList>
            <person name="Varghese N."/>
            <person name="Submissions S."/>
        </authorList>
    </citation>
    <scope>NUCLEOTIDE SEQUENCE [LARGE SCALE GENOMIC DNA]</scope>
    <source>
        <strain evidence="3 4">DSM 27040</strain>
    </source>
</reference>
<dbReference type="EMBL" id="FXTB01000013">
    <property type="protein sequence ID" value="SMO90154.1"/>
    <property type="molecule type" value="Genomic_DNA"/>
</dbReference>